<feature type="domain" description="TonB-dependent receptor plug" evidence="8">
    <location>
        <begin position="115"/>
        <end position="222"/>
    </location>
</feature>
<name>A0ABU5ZAA7_9FLAO</name>
<evidence type="ECO:0000256" key="1">
    <source>
        <dbReference type="ARBA" id="ARBA00004571"/>
    </source>
</evidence>
<evidence type="ECO:0000256" key="5">
    <source>
        <dbReference type="ARBA" id="ARBA00023136"/>
    </source>
</evidence>
<accession>A0ABU5ZAA7</accession>
<dbReference type="Gene3D" id="2.60.40.1120">
    <property type="entry name" value="Carboxypeptidase-like, regulatory domain"/>
    <property type="match status" value="1"/>
</dbReference>
<keyword evidence="2 7" id="KW-0813">Transport</keyword>
<evidence type="ECO:0000256" key="2">
    <source>
        <dbReference type="ARBA" id="ARBA00022448"/>
    </source>
</evidence>
<evidence type="ECO:0000256" key="4">
    <source>
        <dbReference type="ARBA" id="ARBA00022692"/>
    </source>
</evidence>
<dbReference type="Pfam" id="PF13715">
    <property type="entry name" value="CarbopepD_reg_2"/>
    <property type="match status" value="1"/>
</dbReference>
<dbReference type="NCBIfam" id="TIGR04057">
    <property type="entry name" value="SusC_RagA_signa"/>
    <property type="match status" value="1"/>
</dbReference>
<proteinExistence type="inferred from homology"/>
<dbReference type="RefSeq" id="WP_323984002.1">
    <property type="nucleotide sequence ID" value="NZ_JAYKBW010000013.1"/>
</dbReference>
<dbReference type="InterPro" id="IPR012910">
    <property type="entry name" value="Plug_dom"/>
</dbReference>
<protein>
    <submittedName>
        <fullName evidence="9">TonB-dependent receptor</fullName>
    </submittedName>
</protein>
<dbReference type="NCBIfam" id="TIGR04056">
    <property type="entry name" value="OMP_RagA_SusC"/>
    <property type="match status" value="1"/>
</dbReference>
<reference evidence="9 10" key="1">
    <citation type="submission" date="2023-12" db="EMBL/GenBank/DDBJ databases">
        <title>Genomic sequences of Capnocytophaga and Parvimonas strains.</title>
        <authorList>
            <person name="Watt R.M."/>
            <person name="Wang M."/>
            <person name="Yang T."/>
            <person name="Tong W.M."/>
        </authorList>
    </citation>
    <scope>NUCLEOTIDE SEQUENCE [LARGE SCALE GENOMIC DNA]</scope>
    <source>
        <strain evidence="9 10">CCUG 13096</strain>
    </source>
</reference>
<dbReference type="InterPro" id="IPR023997">
    <property type="entry name" value="TonB-dep_OMP_SusC/RagA_CS"/>
</dbReference>
<keyword evidence="4 7" id="KW-0812">Transmembrane</keyword>
<comment type="similarity">
    <text evidence="7">Belongs to the TonB-dependent receptor family.</text>
</comment>
<dbReference type="InterPro" id="IPR023996">
    <property type="entry name" value="TonB-dep_OMP_SusC/RagA"/>
</dbReference>
<evidence type="ECO:0000259" key="8">
    <source>
        <dbReference type="Pfam" id="PF07715"/>
    </source>
</evidence>
<dbReference type="PROSITE" id="PS52016">
    <property type="entry name" value="TONB_DEPENDENT_REC_3"/>
    <property type="match status" value="1"/>
</dbReference>
<dbReference type="SUPFAM" id="SSF49464">
    <property type="entry name" value="Carboxypeptidase regulatory domain-like"/>
    <property type="match status" value="1"/>
</dbReference>
<dbReference type="InterPro" id="IPR008969">
    <property type="entry name" value="CarboxyPept-like_regulatory"/>
</dbReference>
<dbReference type="EMBL" id="JAYKBW010000013">
    <property type="protein sequence ID" value="MEB3075887.1"/>
    <property type="molecule type" value="Genomic_DNA"/>
</dbReference>
<gene>
    <name evidence="9" type="ORF">VJJ08_11375</name>
</gene>
<comment type="caution">
    <text evidence="9">The sequence shown here is derived from an EMBL/GenBank/DDBJ whole genome shotgun (WGS) entry which is preliminary data.</text>
</comment>
<dbReference type="Pfam" id="PF07715">
    <property type="entry name" value="Plug"/>
    <property type="match status" value="1"/>
</dbReference>
<dbReference type="InterPro" id="IPR037066">
    <property type="entry name" value="Plug_dom_sf"/>
</dbReference>
<evidence type="ECO:0000256" key="7">
    <source>
        <dbReference type="PROSITE-ProRule" id="PRU01360"/>
    </source>
</evidence>
<dbReference type="Proteomes" id="UP001311730">
    <property type="component" value="Unassembled WGS sequence"/>
</dbReference>
<keyword evidence="3 7" id="KW-1134">Transmembrane beta strand</keyword>
<keyword evidence="5 7" id="KW-0472">Membrane</keyword>
<dbReference type="Gene3D" id="2.40.170.20">
    <property type="entry name" value="TonB-dependent receptor, beta-barrel domain"/>
    <property type="match status" value="1"/>
</dbReference>
<dbReference type="SUPFAM" id="SSF56935">
    <property type="entry name" value="Porins"/>
    <property type="match status" value="1"/>
</dbReference>
<organism evidence="9 10">
    <name type="scientific">Capnocytophaga gingivalis</name>
    <dbReference type="NCBI Taxonomy" id="1017"/>
    <lineage>
        <taxon>Bacteria</taxon>
        <taxon>Pseudomonadati</taxon>
        <taxon>Bacteroidota</taxon>
        <taxon>Flavobacteriia</taxon>
        <taxon>Flavobacteriales</taxon>
        <taxon>Flavobacteriaceae</taxon>
        <taxon>Capnocytophaga</taxon>
    </lineage>
</organism>
<comment type="subcellular location">
    <subcellularLocation>
        <location evidence="1 7">Cell outer membrane</location>
        <topology evidence="1 7">Multi-pass membrane protein</topology>
    </subcellularLocation>
</comment>
<evidence type="ECO:0000256" key="3">
    <source>
        <dbReference type="ARBA" id="ARBA00022452"/>
    </source>
</evidence>
<evidence type="ECO:0000313" key="10">
    <source>
        <dbReference type="Proteomes" id="UP001311730"/>
    </source>
</evidence>
<dbReference type="Gene3D" id="2.170.130.10">
    <property type="entry name" value="TonB-dependent receptor, plug domain"/>
    <property type="match status" value="1"/>
</dbReference>
<dbReference type="InterPro" id="IPR039426">
    <property type="entry name" value="TonB-dep_rcpt-like"/>
</dbReference>
<keyword evidence="9" id="KW-0675">Receptor</keyword>
<keyword evidence="6 7" id="KW-0998">Cell outer membrane</keyword>
<keyword evidence="10" id="KW-1185">Reference proteome</keyword>
<sequence length="1045" mass="116243">MNNKKGLLLIFVFFPLWLLGQEMKIKGNVKDDEGSGMLGVSVVVKGTTKGVATDNDGNFELKVNRNDVLVFSSVGYTTQEVKVGKNTHLKVVMFPDVEELVGIEKVAVAYGTADKKSFTGSMATVKAEEIQNKQTTDVAKALEGSVSGVQISTSTGQPGESSSIRIRGIGSINANSNPLIIVDGVPFAGSLSAINNNDIESVNVLKDAASSALYGARGANGVVIITTKSGARGKLSIQVDTRVGFNYRGIPEYDIVKSPAEYYETLWNALYNQNYFQARGGGDAAAAAAFASKNLIPNVGIGYNIYNVADDQVVGANGRINPQAKIRFKDKDFNNWEKALFNTRARKEHNLSLTKGTEFNSFYFSLGYLGDEGYNLNSYFNRYTMRFSYKGEIAPWLKVNTSSMLSHTQKQGTEKQNSYSNPFSWTRNIAPIYPVYKHDANGNPTGEYDFGESRKYNENTNPVATQNEDIDLYKDYYFNQALSLDMSIVEGLKFSTTGNFYGDFYNSNEYTTPIGGAGKTYNGSSTKYSSNDIVMTFNQLLKYSKDWDNYALEALLGHETYKKRLGTMAGTKNNFVDPSNSAFDNAAVTTSLSSYDRTYAVEGYFGQLNGNYKQKYFLSASLRRDASSVFAPENRWGTFWSVGGSWLLSNEKFLEKLSFINSLKLKASYGVQGNDYIYLPSTNSSRVRSYTPYMSLYSVSSDGKNPGLKALYKGNRNITWEESGNFNTGVEAALWDNRLTVEADFFYKKTNNLLFNMPVPASTGFTSEPRNVADMKNQGVEFSIGVTPVKTDRVTWSINFNGLHYKNTVTRLPEELREKGFTRGNQIMKEGGSIYDFYMVKWAGVNTDNGDAQYWIKNPATGQFELKQSADYESVNSLQYAGSAIPDLQGGFGTTLHFYNFDLALQFSYQLGGKFLDSQYMGLMHTGGNGKGWHTDIRNRWTPENRNTDVPRLQFNSQNIVATSDRFLIDASYLSLRNLSLGYNFGPEVTEKLKLSRLRYYITADNVYLWSKRQGLDPRASIGGTNTYAVYSPIRTVSMGLSVSF</sequence>
<dbReference type="InterPro" id="IPR036942">
    <property type="entry name" value="Beta-barrel_TonB_sf"/>
</dbReference>
<evidence type="ECO:0000313" key="9">
    <source>
        <dbReference type="EMBL" id="MEB3075887.1"/>
    </source>
</evidence>
<evidence type="ECO:0000256" key="6">
    <source>
        <dbReference type="ARBA" id="ARBA00023237"/>
    </source>
</evidence>